<dbReference type="PRINTS" id="PR02045">
    <property type="entry name" value="F138DOMAIN"/>
</dbReference>
<dbReference type="Ensembl" id="ENSMMUT00000098032.1">
    <property type="protein sequence ID" value="ENSMMUP00000079144.1"/>
    <property type="gene ID" value="ENSMMUG00000063058.1"/>
</dbReference>
<reference evidence="2" key="2">
    <citation type="submission" date="2019-01" db="EMBL/GenBank/DDBJ databases">
        <authorList>
            <person name="Graves T."/>
            <person name="Eichler E.E."/>
            <person name="Wilson R.K."/>
        </authorList>
    </citation>
    <scope>NUCLEOTIDE SEQUENCE [LARGE SCALE GENOMIC DNA]</scope>
    <source>
        <strain evidence="2">17573</strain>
    </source>
</reference>
<evidence type="ECO:0000313" key="3">
    <source>
        <dbReference type="Proteomes" id="UP000006718"/>
    </source>
</evidence>
<dbReference type="Proteomes" id="UP000006718">
    <property type="component" value="Chromosome 12"/>
</dbReference>
<keyword evidence="3" id="KW-1185">Reference proteome</keyword>
<dbReference type="PANTHER" id="PTHR12138">
    <property type="entry name" value="PRIMATE-EXPANDED PROTEIN FAMILY"/>
    <property type="match status" value="1"/>
</dbReference>
<name>A0A5F8APY9_MACMU</name>
<keyword evidence="1" id="KW-0472">Membrane</keyword>
<evidence type="ECO:0000256" key="1">
    <source>
        <dbReference type="SAM" id="Phobius"/>
    </source>
</evidence>
<protein>
    <submittedName>
        <fullName evidence="2">Uncharacterized protein</fullName>
    </submittedName>
</protein>
<dbReference type="VEuPathDB" id="HostDB:ENSMMUG00000063058"/>
<dbReference type="PANTHER" id="PTHR12138:SF162">
    <property type="entry name" value="CHROMOSOME UNDETERMINED SCAFFOLD_275, WHOLE GENOME SHOTGUN SEQUENCE"/>
    <property type="match status" value="1"/>
</dbReference>
<keyword evidence="1" id="KW-0812">Transmembrane</keyword>
<evidence type="ECO:0000313" key="2">
    <source>
        <dbReference type="Ensembl" id="ENSMMUP00000079144.1"/>
    </source>
</evidence>
<accession>A0A5F8APY9</accession>
<reference evidence="2" key="3">
    <citation type="submission" date="2025-08" db="UniProtKB">
        <authorList>
            <consortium name="Ensembl"/>
        </authorList>
    </citation>
    <scope>IDENTIFICATION</scope>
    <source>
        <strain evidence="2">17573</strain>
    </source>
</reference>
<dbReference type="GeneTree" id="ENSGT00940000167556"/>
<keyword evidence="1" id="KW-1133">Transmembrane helix</keyword>
<dbReference type="InParanoid" id="A0A5F8APY9"/>
<dbReference type="AlphaFoldDB" id="A0A5F8APY9"/>
<proteinExistence type="predicted"/>
<organism evidence="2 3">
    <name type="scientific">Macaca mulatta</name>
    <name type="common">Rhesus macaque</name>
    <dbReference type="NCBI Taxonomy" id="9544"/>
    <lineage>
        <taxon>Eukaryota</taxon>
        <taxon>Metazoa</taxon>
        <taxon>Chordata</taxon>
        <taxon>Craniata</taxon>
        <taxon>Vertebrata</taxon>
        <taxon>Euteleostomi</taxon>
        <taxon>Mammalia</taxon>
        <taxon>Eutheria</taxon>
        <taxon>Euarchontoglires</taxon>
        <taxon>Primates</taxon>
        <taxon>Haplorrhini</taxon>
        <taxon>Catarrhini</taxon>
        <taxon>Cercopithecidae</taxon>
        <taxon>Cercopithecinae</taxon>
        <taxon>Macaca</taxon>
    </lineage>
</organism>
<reference evidence="2" key="4">
    <citation type="submission" date="2025-09" db="UniProtKB">
        <authorList>
            <consortium name="Ensembl"/>
        </authorList>
    </citation>
    <scope>IDENTIFICATION</scope>
    <source>
        <strain evidence="2">17573</strain>
    </source>
</reference>
<feature type="transmembrane region" description="Helical" evidence="1">
    <location>
        <begin position="12"/>
        <end position="31"/>
    </location>
</feature>
<reference evidence="3" key="1">
    <citation type="journal article" date="2007" name="Science">
        <title>Evolutionary and biomedical insights from the rhesus macaque genome.</title>
        <authorList>
            <person name="Gibbs R.A."/>
            <person name="Rogers J."/>
            <person name="Katze M.G."/>
            <person name="Bumgarner R."/>
            <person name="Weinstock G.M."/>
            <person name="Mardis E.R."/>
            <person name="Remington K.A."/>
            <person name="Strausberg R.L."/>
            <person name="Venter J.C."/>
            <person name="Wilson R.K."/>
            <person name="Batzer M.A."/>
            <person name="Bustamante C.D."/>
            <person name="Eichler E.E."/>
            <person name="Hahn M.W."/>
            <person name="Hardison R.C."/>
            <person name="Makova K.D."/>
            <person name="Miller W."/>
            <person name="Milosavljevic A."/>
            <person name="Palermo R.E."/>
            <person name="Siepel A."/>
            <person name="Sikela J.M."/>
            <person name="Attaway T."/>
            <person name="Bell S."/>
            <person name="Bernard K.E."/>
            <person name="Buhay C.J."/>
            <person name="Chandrabose M.N."/>
            <person name="Dao M."/>
            <person name="Davis C."/>
            <person name="Delehaunty K.D."/>
            <person name="Ding Y."/>
            <person name="Dinh H.H."/>
            <person name="Dugan-Rocha S."/>
            <person name="Fulton L.A."/>
            <person name="Gabisi R.A."/>
            <person name="Garner T.T."/>
            <person name="Godfrey J."/>
            <person name="Hawes A.C."/>
            <person name="Hernandez J."/>
            <person name="Hines S."/>
            <person name="Holder M."/>
            <person name="Hume J."/>
            <person name="Jhangiani S.N."/>
            <person name="Joshi V."/>
            <person name="Khan Z.M."/>
            <person name="Kirkness E.F."/>
            <person name="Cree A."/>
            <person name="Fowler R.G."/>
            <person name="Lee S."/>
            <person name="Lewis L.R."/>
            <person name="Li Z."/>
            <person name="Liu Y.-S."/>
            <person name="Moore S.M."/>
            <person name="Muzny D."/>
            <person name="Nazareth L.V."/>
            <person name="Ngo D.N."/>
            <person name="Okwuonu G.O."/>
            <person name="Pai G."/>
            <person name="Parker D."/>
            <person name="Paul H.A."/>
            <person name="Pfannkoch C."/>
            <person name="Pohl C.S."/>
            <person name="Rogers Y.-H.C."/>
            <person name="Ruiz S.J."/>
            <person name="Sabo A."/>
            <person name="Santibanez J."/>
            <person name="Schneider B.W."/>
            <person name="Smith S.M."/>
            <person name="Sodergren E."/>
            <person name="Svatek A.F."/>
            <person name="Utterback T.R."/>
            <person name="Vattathil S."/>
            <person name="Warren W."/>
            <person name="White C.S."/>
            <person name="Chinwalla A.T."/>
            <person name="Feng Y."/>
            <person name="Halpern A.L."/>
            <person name="Hillier L.W."/>
            <person name="Huang X."/>
            <person name="Minx P."/>
            <person name="Nelson J.O."/>
            <person name="Pepin K.H."/>
            <person name="Qin X."/>
            <person name="Sutton G.G."/>
            <person name="Venter E."/>
            <person name="Walenz B.P."/>
            <person name="Wallis J.W."/>
            <person name="Worley K.C."/>
            <person name="Yang S.-P."/>
            <person name="Jones S.M."/>
            <person name="Marra M.A."/>
            <person name="Rocchi M."/>
            <person name="Schein J.E."/>
            <person name="Baertsch R."/>
            <person name="Clarke L."/>
            <person name="Csuros M."/>
            <person name="Glasscock J."/>
            <person name="Harris R.A."/>
            <person name="Havlak P."/>
            <person name="Jackson A.R."/>
            <person name="Jiang H."/>
            <person name="Liu Y."/>
            <person name="Messina D.N."/>
            <person name="Shen Y."/>
            <person name="Song H.X.-Z."/>
            <person name="Wylie T."/>
            <person name="Zhang L."/>
            <person name="Birney E."/>
            <person name="Han K."/>
            <person name="Konkel M.K."/>
            <person name="Lee J."/>
            <person name="Smit A.F.A."/>
            <person name="Ullmer B."/>
            <person name="Wang H."/>
            <person name="Xing J."/>
            <person name="Burhans R."/>
            <person name="Cheng Z."/>
            <person name="Karro J.E."/>
            <person name="Ma J."/>
            <person name="Raney B."/>
            <person name="She X."/>
            <person name="Cox M.J."/>
            <person name="Demuth J.P."/>
            <person name="Dumas L.J."/>
            <person name="Han S.-G."/>
            <person name="Hopkins J."/>
            <person name="Karimpour-Fard A."/>
            <person name="Kim Y.H."/>
            <person name="Pollack J.R."/>
            <person name="Vinar T."/>
            <person name="Addo-Quaye C."/>
            <person name="Degenhardt J."/>
            <person name="Denby A."/>
            <person name="Hubisz M.J."/>
            <person name="Indap A."/>
            <person name="Kosiol C."/>
            <person name="Lahn B.T."/>
            <person name="Lawson H.A."/>
            <person name="Marklein A."/>
            <person name="Nielsen R."/>
            <person name="Vallender E.J."/>
            <person name="Clark A.G."/>
            <person name="Ferguson B."/>
            <person name="Hernandez R.D."/>
            <person name="Hirani K."/>
            <person name="Kehrer-Sawatzki H."/>
            <person name="Kolb J."/>
            <person name="Patil S."/>
            <person name="Pu L.-L."/>
            <person name="Ren Y."/>
            <person name="Smith D.G."/>
            <person name="Wheeler D.A."/>
            <person name="Schenck I."/>
            <person name="Ball E.V."/>
            <person name="Chen R."/>
            <person name="Cooper D.N."/>
            <person name="Giardine B."/>
            <person name="Hsu F."/>
            <person name="Kent W.J."/>
            <person name="Lesk A."/>
            <person name="Nelson D.L."/>
            <person name="O'brien W.E."/>
            <person name="Pruefer K."/>
            <person name="Stenson P.D."/>
            <person name="Wallace J.C."/>
            <person name="Ke H."/>
            <person name="Liu X.-M."/>
            <person name="Wang P."/>
            <person name="Xiang A.P."/>
            <person name="Yang F."/>
            <person name="Barber G.P."/>
            <person name="Haussler D."/>
            <person name="Karolchik D."/>
            <person name="Kern A.D."/>
            <person name="Kuhn R.M."/>
            <person name="Smith K.E."/>
            <person name="Zwieg A.S."/>
        </authorList>
    </citation>
    <scope>NUCLEOTIDE SEQUENCE [LARGE SCALE GENOMIC DNA]</scope>
    <source>
        <strain evidence="3">17573</strain>
    </source>
</reference>
<sequence length="163" mass="18727">MCWVKNLKRVEKFCLIFYFLLVFFLLIEVTLEHSNFFLVEKFLFFPSFLLSFLFFLSFFFFSETESYFLRVTQAGVQWHDLSSLQSPPPGFKQFSCLSVRVAGITGTSHHTQLIFVFLVEMEFHHVGQAGLKLLNSGGLPALASHSDGIRGMRNSFSKEKGNC</sequence>
<feature type="transmembrane region" description="Helical" evidence="1">
    <location>
        <begin position="43"/>
        <end position="61"/>
    </location>
</feature>